<gene>
    <name evidence="4" type="ORF">ACFQ3Q_04540</name>
</gene>
<dbReference type="PROSITE" id="PS51762">
    <property type="entry name" value="GH16_2"/>
    <property type="match status" value="1"/>
</dbReference>
<feature type="signal peptide" evidence="2">
    <location>
        <begin position="1"/>
        <end position="24"/>
    </location>
</feature>
<dbReference type="InterPro" id="IPR013783">
    <property type="entry name" value="Ig-like_fold"/>
</dbReference>
<dbReference type="CDD" id="cd08023">
    <property type="entry name" value="GH16_laminarinase_like"/>
    <property type="match status" value="1"/>
</dbReference>
<evidence type="ECO:0000313" key="5">
    <source>
        <dbReference type="Proteomes" id="UP001597131"/>
    </source>
</evidence>
<dbReference type="PANTHER" id="PTHR10963">
    <property type="entry name" value="GLYCOSYL HYDROLASE-RELATED"/>
    <property type="match status" value="1"/>
</dbReference>
<feature type="domain" description="GH16" evidence="3">
    <location>
        <begin position="313"/>
        <end position="549"/>
    </location>
</feature>
<dbReference type="EMBL" id="JBHTLI010000001">
    <property type="protein sequence ID" value="MFD1095007.1"/>
    <property type="molecule type" value="Genomic_DNA"/>
</dbReference>
<dbReference type="InterPro" id="IPR035986">
    <property type="entry name" value="PKD_dom_sf"/>
</dbReference>
<keyword evidence="2" id="KW-0732">Signal</keyword>
<protein>
    <submittedName>
        <fullName evidence="4">Family 16 glycosylhydrolase</fullName>
    </submittedName>
</protein>
<reference evidence="5" key="1">
    <citation type="journal article" date="2019" name="Int. J. Syst. Evol. Microbiol.">
        <title>The Global Catalogue of Microorganisms (GCM) 10K type strain sequencing project: providing services to taxonomists for standard genome sequencing and annotation.</title>
        <authorList>
            <consortium name="The Broad Institute Genomics Platform"/>
            <consortium name="The Broad Institute Genome Sequencing Center for Infectious Disease"/>
            <person name="Wu L."/>
            <person name="Ma J."/>
        </authorList>
    </citation>
    <scope>NUCLEOTIDE SEQUENCE [LARGE SCALE GENOMIC DNA]</scope>
    <source>
        <strain evidence="5">CCUG 64793</strain>
    </source>
</reference>
<dbReference type="SUPFAM" id="SSF49899">
    <property type="entry name" value="Concanavalin A-like lectins/glucanases"/>
    <property type="match status" value="1"/>
</dbReference>
<dbReference type="InterPro" id="IPR050546">
    <property type="entry name" value="Glycosyl_Hydrlase_16"/>
</dbReference>
<accession>A0ABW3NR52</accession>
<dbReference type="SUPFAM" id="SSF49299">
    <property type="entry name" value="PKD domain"/>
    <property type="match status" value="1"/>
</dbReference>
<dbReference type="CDD" id="cd00146">
    <property type="entry name" value="PKD"/>
    <property type="match status" value="1"/>
</dbReference>
<sequence length="549" mass="59534">MKNLIKISLSVLTLALFVSCTQDYDIGEITKPTNLDVTTEVVGQSEEMPNGDGSGAVKFSASADNAMSYRFIYGDGFEEVSASGETTHSFNKNGVNDYTVKVIASGTAGNSANTTETVTVFSDFSDPETKQLLTGGSTKTWYVAAAEPGHLGVGPSSGEGFTSPVWYAAVPFEKAGAPSSSCFYTDEMTFSLNANDNIEYVYNNNGQTFFNVDYVAEFGGSGEGDQCIDYDDSSVKSVSLSPATSGVPAELTTGTAINISDGGTMSYYIGASTYEVLSIDENTMHVRAIMGNNPALAWYLKFTTAQGEPEEEEEFQSEFNELVWSDEFDGDGTLNSDKWNFETGNNDGWGNQELQYYTEENAVIEDGILKINAVAESTNGFDYSSARITTMDKFEFTYGRVEVRAKMPEGGGTWPAIWMLGANFPEAGWPEAGEIDIMEYKGNEPGVVHGTLHMPGNFAGDAITETTTVSDAASEFHNYGVEWSEDRILFLVDDVVYHEFENTADSPFNDPFFLILNLAMGGTFGGDVAGDFSQATFEIDYVRVYQAAE</sequence>
<feature type="chain" id="PRO_5046872781" evidence="2">
    <location>
        <begin position="25"/>
        <end position="549"/>
    </location>
</feature>
<dbReference type="PANTHER" id="PTHR10963:SF55">
    <property type="entry name" value="GLYCOSIDE HYDROLASE FAMILY 16 PROTEIN"/>
    <property type="match status" value="1"/>
</dbReference>
<proteinExistence type="inferred from homology"/>
<comment type="similarity">
    <text evidence="1">Belongs to the glycosyl hydrolase 16 family.</text>
</comment>
<keyword evidence="5" id="KW-1185">Reference proteome</keyword>
<comment type="caution">
    <text evidence="4">The sequence shown here is derived from an EMBL/GenBank/DDBJ whole genome shotgun (WGS) entry which is preliminary data.</text>
</comment>
<evidence type="ECO:0000256" key="1">
    <source>
        <dbReference type="ARBA" id="ARBA00006865"/>
    </source>
</evidence>
<dbReference type="Pfam" id="PF00722">
    <property type="entry name" value="Glyco_hydro_16"/>
    <property type="match status" value="1"/>
</dbReference>
<dbReference type="Proteomes" id="UP001597131">
    <property type="component" value="Unassembled WGS sequence"/>
</dbReference>
<organism evidence="4 5">
    <name type="scientific">Salegentibacter chungangensis</name>
    <dbReference type="NCBI Taxonomy" id="1335724"/>
    <lineage>
        <taxon>Bacteria</taxon>
        <taxon>Pseudomonadati</taxon>
        <taxon>Bacteroidota</taxon>
        <taxon>Flavobacteriia</taxon>
        <taxon>Flavobacteriales</taxon>
        <taxon>Flavobacteriaceae</taxon>
        <taxon>Salegentibacter</taxon>
    </lineage>
</organism>
<dbReference type="Gene3D" id="2.60.120.200">
    <property type="match status" value="1"/>
</dbReference>
<dbReference type="Gene3D" id="2.60.40.10">
    <property type="entry name" value="Immunoglobulins"/>
    <property type="match status" value="1"/>
</dbReference>
<dbReference type="InterPro" id="IPR013320">
    <property type="entry name" value="ConA-like_dom_sf"/>
</dbReference>
<dbReference type="InterPro" id="IPR000757">
    <property type="entry name" value="Beta-glucanase-like"/>
</dbReference>
<evidence type="ECO:0000259" key="3">
    <source>
        <dbReference type="PROSITE" id="PS51762"/>
    </source>
</evidence>
<dbReference type="PROSITE" id="PS51257">
    <property type="entry name" value="PROKAR_LIPOPROTEIN"/>
    <property type="match status" value="1"/>
</dbReference>
<evidence type="ECO:0000313" key="4">
    <source>
        <dbReference type="EMBL" id="MFD1095007.1"/>
    </source>
</evidence>
<name>A0ABW3NR52_9FLAO</name>
<dbReference type="RefSeq" id="WP_380743367.1">
    <property type="nucleotide sequence ID" value="NZ_JBHTLI010000001.1"/>
</dbReference>
<evidence type="ECO:0000256" key="2">
    <source>
        <dbReference type="SAM" id="SignalP"/>
    </source>
</evidence>